<name>A0A6I9QQT0_ELAGV</name>
<organism evidence="2 3">
    <name type="scientific">Elaeis guineensis var. tenera</name>
    <name type="common">Oil palm</name>
    <dbReference type="NCBI Taxonomy" id="51953"/>
    <lineage>
        <taxon>Eukaryota</taxon>
        <taxon>Viridiplantae</taxon>
        <taxon>Streptophyta</taxon>
        <taxon>Embryophyta</taxon>
        <taxon>Tracheophyta</taxon>
        <taxon>Spermatophyta</taxon>
        <taxon>Magnoliopsida</taxon>
        <taxon>Liliopsida</taxon>
        <taxon>Arecaceae</taxon>
        <taxon>Arecoideae</taxon>
        <taxon>Cocoseae</taxon>
        <taxon>Elaeidinae</taxon>
        <taxon>Elaeis</taxon>
    </lineage>
</organism>
<reference evidence="3" key="1">
    <citation type="submission" date="2025-08" db="UniProtKB">
        <authorList>
            <consortium name="RefSeq"/>
        </authorList>
    </citation>
    <scope>IDENTIFICATION</scope>
</reference>
<sequence length="208" mass="21556">MAADVRQYTVRKRPAQGAGPPRPPKRPQAAPPSEPTGSGVEPIIAMSALMVLVEVPFEGPSAEGAASPEGRVTEESIEDVPAVQPAEEVREEEAHEPERPASAAAASSGDTRSGSSMPSFSDIKAWLSARGKAPMALDDEGSIVPPESEAPVAEETADPSPGGPTTRAEAEADAEQATEDQAAPTPEAQVDSPTVPTLRLMEEVDSED</sequence>
<evidence type="ECO:0000313" key="2">
    <source>
        <dbReference type="Proteomes" id="UP000504607"/>
    </source>
</evidence>
<keyword evidence="2" id="KW-1185">Reference proteome</keyword>
<proteinExistence type="predicted"/>
<dbReference type="RefSeq" id="XP_010911905.1">
    <property type="nucleotide sequence ID" value="XM_010913603.1"/>
</dbReference>
<feature type="region of interest" description="Disordered" evidence="1">
    <location>
        <begin position="60"/>
        <end position="119"/>
    </location>
</feature>
<feature type="region of interest" description="Disordered" evidence="1">
    <location>
        <begin position="1"/>
        <end position="42"/>
    </location>
</feature>
<accession>A0A6I9QQT0</accession>
<evidence type="ECO:0000313" key="3">
    <source>
        <dbReference type="RefSeq" id="XP_010911905.1"/>
    </source>
</evidence>
<dbReference type="InParanoid" id="A0A6I9QQT0"/>
<evidence type="ECO:0000256" key="1">
    <source>
        <dbReference type="SAM" id="MobiDB-lite"/>
    </source>
</evidence>
<feature type="region of interest" description="Disordered" evidence="1">
    <location>
        <begin position="131"/>
        <end position="208"/>
    </location>
</feature>
<protein>
    <submittedName>
        <fullName evidence="3">Sarcalumenin-like</fullName>
    </submittedName>
</protein>
<dbReference type="Proteomes" id="UP000504607">
    <property type="component" value="Chromosome 2"/>
</dbReference>
<dbReference type="AlphaFoldDB" id="A0A6I9QQT0"/>
<feature type="compositionally biased region" description="Polar residues" evidence="1">
    <location>
        <begin position="109"/>
        <end position="119"/>
    </location>
</feature>
<feature type="compositionally biased region" description="Low complexity" evidence="1">
    <location>
        <begin position="144"/>
        <end position="154"/>
    </location>
</feature>
<gene>
    <name evidence="3" type="primary">LOC105037961</name>
</gene>